<sequence length="115" mass="12333">MIRPALIAIFALATLLPAEAFEGRYRMLGGSMTIRPAGAGMLKVDAEIGSRSCVGVISARGRPQGDRLVAEATEYGEICRLEIRRRGRALTVTESGACTPFHGANCNYTGTYTPR</sequence>
<accession>A0A1H7JZ51</accession>
<evidence type="ECO:0000313" key="1">
    <source>
        <dbReference type="EMBL" id="SEK79873.1"/>
    </source>
</evidence>
<evidence type="ECO:0000313" key="2">
    <source>
        <dbReference type="Proteomes" id="UP000199664"/>
    </source>
</evidence>
<gene>
    <name evidence="1" type="ORF">SAMN04515666_10229</name>
</gene>
<reference evidence="2" key="1">
    <citation type="submission" date="2016-10" db="EMBL/GenBank/DDBJ databases">
        <authorList>
            <person name="Varghese N."/>
            <person name="Submissions S."/>
        </authorList>
    </citation>
    <scope>NUCLEOTIDE SEQUENCE [LARGE SCALE GENOMIC DNA]</scope>
    <source>
        <strain evidence="2">LMG 26383,CCUG 61248,R- 45681</strain>
    </source>
</reference>
<keyword evidence="2" id="KW-1185">Reference proteome</keyword>
<protein>
    <submittedName>
        <fullName evidence="1">Uncharacterized protein</fullName>
    </submittedName>
</protein>
<organism evidence="1 2">
    <name type="scientific">Bosea lupini</name>
    <dbReference type="NCBI Taxonomy" id="1036779"/>
    <lineage>
        <taxon>Bacteria</taxon>
        <taxon>Pseudomonadati</taxon>
        <taxon>Pseudomonadota</taxon>
        <taxon>Alphaproteobacteria</taxon>
        <taxon>Hyphomicrobiales</taxon>
        <taxon>Boseaceae</taxon>
        <taxon>Bosea</taxon>
    </lineage>
</organism>
<dbReference type="AlphaFoldDB" id="A0A1H7JZ51"/>
<dbReference type="OrthoDB" id="8161799at2"/>
<name>A0A1H7JZ51_9HYPH</name>
<dbReference type="RefSeq" id="WP_091830707.1">
    <property type="nucleotide sequence ID" value="NZ_FOAN01000002.1"/>
</dbReference>
<dbReference type="Proteomes" id="UP000199664">
    <property type="component" value="Unassembled WGS sequence"/>
</dbReference>
<proteinExistence type="predicted"/>
<dbReference type="EMBL" id="FOAN01000002">
    <property type="protein sequence ID" value="SEK79873.1"/>
    <property type="molecule type" value="Genomic_DNA"/>
</dbReference>